<keyword evidence="3" id="KW-1185">Reference proteome</keyword>
<evidence type="ECO:0000313" key="3">
    <source>
        <dbReference type="Proteomes" id="UP001138709"/>
    </source>
</evidence>
<dbReference type="Proteomes" id="UP001138709">
    <property type="component" value="Unassembled WGS sequence"/>
</dbReference>
<accession>A0A9X9XHB9</accession>
<dbReference type="RefSeq" id="WP_211848662.1">
    <property type="nucleotide sequence ID" value="NZ_JAAEDL010000027.1"/>
</dbReference>
<dbReference type="AlphaFoldDB" id="A0A9X9XHB9"/>
<protein>
    <submittedName>
        <fullName evidence="2">DUF3775 domain-containing protein</fullName>
    </submittedName>
</protein>
<comment type="caution">
    <text evidence="2">The sequence shown here is derived from an EMBL/GenBank/DDBJ whole genome shotgun (WGS) entry which is preliminary data.</text>
</comment>
<gene>
    <name evidence="2" type="ORF">GXW74_21625</name>
</gene>
<reference evidence="2" key="2">
    <citation type="journal article" date="2021" name="Syst. Appl. Microbiol.">
        <title>Roseomonas hellenica sp. nov., isolated from roots of wild-growing Alkanna tinctoria.</title>
        <authorList>
            <person name="Rat A."/>
            <person name="Naranjo H.D."/>
            <person name="Lebbe L."/>
            <person name="Cnockaert M."/>
            <person name="Krigas N."/>
            <person name="Grigoriadou K."/>
            <person name="Maloupa E."/>
            <person name="Willems A."/>
        </authorList>
    </citation>
    <scope>NUCLEOTIDE SEQUENCE</scope>
    <source>
        <strain evidence="2">LMG 31228</strain>
    </source>
</reference>
<dbReference type="EMBL" id="JAAEDL010000027">
    <property type="protein sequence ID" value="MBR0683105.1"/>
    <property type="molecule type" value="Genomic_DNA"/>
</dbReference>
<organism evidence="2 3">
    <name type="scientific">Neoroseomonas eburnea</name>
    <dbReference type="NCBI Taxonomy" id="1346889"/>
    <lineage>
        <taxon>Bacteria</taxon>
        <taxon>Pseudomonadati</taxon>
        <taxon>Pseudomonadota</taxon>
        <taxon>Alphaproteobacteria</taxon>
        <taxon>Acetobacterales</taxon>
        <taxon>Acetobacteraceae</taxon>
        <taxon>Neoroseomonas</taxon>
    </lineage>
</organism>
<proteinExistence type="predicted"/>
<evidence type="ECO:0000313" key="2">
    <source>
        <dbReference type="EMBL" id="MBR0683105.1"/>
    </source>
</evidence>
<dbReference type="InterPro" id="IPR022254">
    <property type="entry name" value="DUF3775"/>
</dbReference>
<evidence type="ECO:0000256" key="1">
    <source>
        <dbReference type="SAM" id="MobiDB-lite"/>
    </source>
</evidence>
<feature type="region of interest" description="Disordered" evidence="1">
    <location>
        <begin position="25"/>
        <end position="49"/>
    </location>
</feature>
<sequence>MDAISLEKLAYLVVKAREYDAQVLPEDMEEGSNAADDKEIGILEDTPDNPTQEELKAALEDLNDDEIVELLALAWLGRGDYSAREWKQAVADAREAHDVHAVAYLLETPNLGDLIEEGLAALGLSIVDEEKRL</sequence>
<dbReference type="Pfam" id="PF12616">
    <property type="entry name" value="DUF3775"/>
    <property type="match status" value="1"/>
</dbReference>
<reference evidence="2" key="1">
    <citation type="submission" date="2020-01" db="EMBL/GenBank/DDBJ databases">
        <authorList>
            <person name="Rat A."/>
        </authorList>
    </citation>
    <scope>NUCLEOTIDE SEQUENCE</scope>
    <source>
        <strain evidence="2">LMG 31228</strain>
    </source>
</reference>
<name>A0A9X9XHB9_9PROT</name>